<evidence type="ECO:0000313" key="5">
    <source>
        <dbReference type="Proteomes" id="UP000199031"/>
    </source>
</evidence>
<protein>
    <submittedName>
        <fullName evidence="4">Two component regulator propeller</fullName>
    </submittedName>
</protein>
<sequence>MQFFSWMNKITVLLAFIWLFLATVKTNAQEYNYYHYDVKDGLSGINVYSIAQDKDGFLWFGTETGLSRFDGENFKNFTVSDGLFDNDIIYVFADSKNRVWIFPFKNSIYYYYQGKIHNESNDPLLKKFNIKNEIFRACEDKYGNIFFIETERLHILSIKDTLTEINSVEGQHFINQMCNIDKEGKCNLYINLKNWPMQHASIYRYENGAFTYQDSLYNYNFARNTFEINAEYTVIRNGPYFKINNKETNEHFDLKVPAHFRTVSYIDNKTFAISTFYKTLIFDIYQKKVVDSFLTNQTVNKCFKDHENNLWFGTMTEGVYRLSSTKVKVYKTLENGKQMPVYAVGNNNDRLFIGSAGSLWYLTANKLHEIKVETNYNISKILLIEILNNRELILGSDIGLFVLNNGKDLGHLGDIAIKDIFIDTDSFLTATDRGVFKSSLKNLSVSNAIWNSRTTCIYETEKNYYIGTLNGLYIKNKFSHAFFNLGDDALRLRDKIIKIVKASNGDLWVATENNGIITLRNDKIIYQVTNKFGLTSNSCRCLYIYKNYLWVGTDKGISRVDISKYPFKITNYTAADGLDCEIINCIYASGDSVFAGTPYGLTFFNANTALQKSICNLKLLNIQSNEANWYAKQDSIHLSSRDNLLRFEYAGISFVSAGDITYYYQLNGLSDEWQSTRQNVLEFPSLYPGEYALNMYAVNKYGVKSNMLTVHFTKAKHYWQLLWVQVLLLLILVTLMWLVARARIRSVRRKADENLLREKRINELEQMALKAQMNPHFIFNSINSIQQYVFSGNVAEANEYITDFSLLVRQTLDMSGKKFITLAEEIMYLGAYLGLEQKKYEHCFNFTITIEENTERNMLLPPLLIQPFVENSIRHGVLNLKKGRGKILVHFFKDINALYCMVEDNGIGRAKAIQLKKNVNPVYESKGMELVKNRIESLNNIYNSDITVAIEDIDEQHATGTRVIIKFPLDYDEQNN</sequence>
<dbReference type="SUPFAM" id="SSF63829">
    <property type="entry name" value="Calcium-dependent phosphotriesterase"/>
    <property type="match status" value="1"/>
</dbReference>
<name>A0A1I5UEP8_9BACT</name>
<dbReference type="InterPro" id="IPR050640">
    <property type="entry name" value="Bact_2-comp_sensor_kinase"/>
</dbReference>
<dbReference type="Pfam" id="PF07494">
    <property type="entry name" value="Reg_prop"/>
    <property type="match status" value="1"/>
</dbReference>
<gene>
    <name evidence="4" type="ORF">SAMN05444277_103247</name>
</gene>
<dbReference type="GO" id="GO:0016020">
    <property type="term" value="C:membrane"/>
    <property type="evidence" value="ECO:0007669"/>
    <property type="project" value="InterPro"/>
</dbReference>
<keyword evidence="5" id="KW-1185">Reference proteome</keyword>
<dbReference type="Pfam" id="PF06580">
    <property type="entry name" value="His_kinase"/>
    <property type="match status" value="1"/>
</dbReference>
<dbReference type="Gene3D" id="3.30.565.10">
    <property type="entry name" value="Histidine kinase-like ATPase, C-terminal domain"/>
    <property type="match status" value="1"/>
</dbReference>
<feature type="transmembrane region" description="Helical" evidence="1">
    <location>
        <begin position="718"/>
        <end position="740"/>
    </location>
</feature>
<dbReference type="STRING" id="1465490.SAMN05444277_103247"/>
<dbReference type="GO" id="GO:0000155">
    <property type="term" value="F:phosphorelay sensor kinase activity"/>
    <property type="evidence" value="ECO:0007669"/>
    <property type="project" value="InterPro"/>
</dbReference>
<dbReference type="InterPro" id="IPR011123">
    <property type="entry name" value="Y_Y_Y"/>
</dbReference>
<dbReference type="Gene3D" id="2.130.10.10">
    <property type="entry name" value="YVTN repeat-like/Quinoprotein amine dehydrogenase"/>
    <property type="match status" value="3"/>
</dbReference>
<evidence type="ECO:0000313" key="4">
    <source>
        <dbReference type="EMBL" id="SFP93732.1"/>
    </source>
</evidence>
<keyword evidence="1" id="KW-0812">Transmembrane</keyword>
<dbReference type="Pfam" id="PF07495">
    <property type="entry name" value="Y_Y_Y"/>
    <property type="match status" value="1"/>
</dbReference>
<dbReference type="Proteomes" id="UP000199031">
    <property type="component" value="Unassembled WGS sequence"/>
</dbReference>
<dbReference type="InterPro" id="IPR013783">
    <property type="entry name" value="Ig-like_fold"/>
</dbReference>
<evidence type="ECO:0000259" key="2">
    <source>
        <dbReference type="Pfam" id="PF06580"/>
    </source>
</evidence>
<keyword evidence="1" id="KW-0472">Membrane</keyword>
<dbReference type="SUPFAM" id="SSF55874">
    <property type="entry name" value="ATPase domain of HSP90 chaperone/DNA topoisomerase II/histidine kinase"/>
    <property type="match status" value="1"/>
</dbReference>
<feature type="domain" description="Two component regulator three Y" evidence="3">
    <location>
        <begin position="654"/>
        <end position="713"/>
    </location>
</feature>
<dbReference type="EMBL" id="FOXQ01000003">
    <property type="protein sequence ID" value="SFP93732.1"/>
    <property type="molecule type" value="Genomic_DNA"/>
</dbReference>
<dbReference type="OrthoDB" id="9809670at2"/>
<dbReference type="AlphaFoldDB" id="A0A1I5UEP8"/>
<dbReference type="PANTHER" id="PTHR34220:SF7">
    <property type="entry name" value="SENSOR HISTIDINE KINASE YPDA"/>
    <property type="match status" value="1"/>
</dbReference>
<dbReference type="Gene3D" id="2.60.40.10">
    <property type="entry name" value="Immunoglobulins"/>
    <property type="match status" value="1"/>
</dbReference>
<evidence type="ECO:0000259" key="3">
    <source>
        <dbReference type="Pfam" id="PF07495"/>
    </source>
</evidence>
<accession>A0A1I5UEP8</accession>
<dbReference type="InterPro" id="IPR015943">
    <property type="entry name" value="WD40/YVTN_repeat-like_dom_sf"/>
</dbReference>
<dbReference type="InterPro" id="IPR011110">
    <property type="entry name" value="Reg_prop"/>
</dbReference>
<reference evidence="4 5" key="1">
    <citation type="submission" date="2016-10" db="EMBL/GenBank/DDBJ databases">
        <authorList>
            <person name="de Groot N.N."/>
        </authorList>
    </citation>
    <scope>NUCLEOTIDE SEQUENCE [LARGE SCALE GENOMIC DNA]</scope>
    <source>
        <strain evidence="4 5">DSM 28286</strain>
    </source>
</reference>
<dbReference type="InterPro" id="IPR010559">
    <property type="entry name" value="Sig_transdc_His_kin_internal"/>
</dbReference>
<proteinExistence type="predicted"/>
<dbReference type="PANTHER" id="PTHR34220">
    <property type="entry name" value="SENSOR HISTIDINE KINASE YPDA"/>
    <property type="match status" value="1"/>
</dbReference>
<keyword evidence="1" id="KW-1133">Transmembrane helix</keyword>
<organism evidence="4 5">
    <name type="scientific">Parafilimonas terrae</name>
    <dbReference type="NCBI Taxonomy" id="1465490"/>
    <lineage>
        <taxon>Bacteria</taxon>
        <taxon>Pseudomonadati</taxon>
        <taxon>Bacteroidota</taxon>
        <taxon>Chitinophagia</taxon>
        <taxon>Chitinophagales</taxon>
        <taxon>Chitinophagaceae</taxon>
        <taxon>Parafilimonas</taxon>
    </lineage>
</organism>
<dbReference type="InterPro" id="IPR036890">
    <property type="entry name" value="HATPase_C_sf"/>
</dbReference>
<evidence type="ECO:0000256" key="1">
    <source>
        <dbReference type="SAM" id="Phobius"/>
    </source>
</evidence>
<feature type="domain" description="Signal transduction histidine kinase internal region" evidence="2">
    <location>
        <begin position="765"/>
        <end position="842"/>
    </location>
</feature>